<keyword evidence="3 5" id="KW-0238">DNA-binding</keyword>
<dbReference type="SUPFAM" id="SSF46689">
    <property type="entry name" value="Homeodomain-like"/>
    <property type="match status" value="1"/>
</dbReference>
<dbReference type="Pfam" id="PF00440">
    <property type="entry name" value="TetR_N"/>
    <property type="match status" value="1"/>
</dbReference>
<keyword evidence="1" id="KW-0678">Repressor</keyword>
<evidence type="ECO:0000313" key="7">
    <source>
        <dbReference type="EMBL" id="RVW11433.1"/>
    </source>
</evidence>
<dbReference type="InterPro" id="IPR036271">
    <property type="entry name" value="Tet_transcr_reg_TetR-rel_C_sf"/>
</dbReference>
<dbReference type="PROSITE" id="PS50977">
    <property type="entry name" value="HTH_TETR_2"/>
    <property type="match status" value="1"/>
</dbReference>
<dbReference type="InterPro" id="IPR001647">
    <property type="entry name" value="HTH_TetR"/>
</dbReference>
<evidence type="ECO:0000256" key="3">
    <source>
        <dbReference type="ARBA" id="ARBA00023125"/>
    </source>
</evidence>
<comment type="caution">
    <text evidence="7">The sequence shown here is derived from an EMBL/GenBank/DDBJ whole genome shotgun (WGS) entry which is preliminary data.</text>
</comment>
<dbReference type="InterPro" id="IPR050109">
    <property type="entry name" value="HTH-type_TetR-like_transc_reg"/>
</dbReference>
<dbReference type="Pfam" id="PF13977">
    <property type="entry name" value="TetR_C_6"/>
    <property type="match status" value="1"/>
</dbReference>
<reference evidence="7 8" key="1">
    <citation type="submission" date="2018-11" db="EMBL/GenBank/DDBJ databases">
        <title>Rhodococcus spongicola sp. nov. and Rhodococcus xishaensis sp. nov. from marine sponges.</title>
        <authorList>
            <person name="Li L."/>
            <person name="Lin H.W."/>
        </authorList>
    </citation>
    <scope>NUCLEOTIDE SEQUENCE [LARGE SCALE GENOMIC DNA]</scope>
    <source>
        <strain evidence="7 8">CCTCC AB2014297</strain>
    </source>
</reference>
<keyword evidence="8" id="KW-1185">Reference proteome</keyword>
<dbReference type="PANTHER" id="PTHR30055:SF234">
    <property type="entry name" value="HTH-TYPE TRANSCRIPTIONAL REGULATOR BETI"/>
    <property type="match status" value="1"/>
</dbReference>
<name>A0A3S3D2I8_9NOCA</name>
<dbReference type="RefSeq" id="WP_127914551.1">
    <property type="nucleotide sequence ID" value="NZ_RKLP01000001.1"/>
</dbReference>
<evidence type="ECO:0000259" key="6">
    <source>
        <dbReference type="PROSITE" id="PS50977"/>
    </source>
</evidence>
<dbReference type="OrthoDB" id="7252896at2"/>
<evidence type="ECO:0000256" key="4">
    <source>
        <dbReference type="ARBA" id="ARBA00023163"/>
    </source>
</evidence>
<dbReference type="EMBL" id="RKLP01000001">
    <property type="protein sequence ID" value="RVW11433.1"/>
    <property type="molecule type" value="Genomic_DNA"/>
</dbReference>
<proteinExistence type="predicted"/>
<accession>A0A3S3D2I8</accession>
<feature type="DNA-binding region" description="H-T-H motif" evidence="5">
    <location>
        <begin position="34"/>
        <end position="53"/>
    </location>
</feature>
<dbReference type="GO" id="GO:0000976">
    <property type="term" value="F:transcription cis-regulatory region binding"/>
    <property type="evidence" value="ECO:0007669"/>
    <property type="project" value="TreeGrafter"/>
</dbReference>
<keyword evidence="2" id="KW-0805">Transcription regulation</keyword>
<dbReference type="SUPFAM" id="SSF48498">
    <property type="entry name" value="Tetracyclin repressor-like, C-terminal domain"/>
    <property type="match status" value="1"/>
</dbReference>
<evidence type="ECO:0000256" key="1">
    <source>
        <dbReference type="ARBA" id="ARBA00022491"/>
    </source>
</evidence>
<dbReference type="AlphaFoldDB" id="A0A3S3D2I8"/>
<organism evidence="7 8">
    <name type="scientific">Prescottella agglutinans</name>
    <dbReference type="NCBI Taxonomy" id="1644129"/>
    <lineage>
        <taxon>Bacteria</taxon>
        <taxon>Bacillati</taxon>
        <taxon>Actinomycetota</taxon>
        <taxon>Actinomycetes</taxon>
        <taxon>Mycobacteriales</taxon>
        <taxon>Nocardiaceae</taxon>
        <taxon>Prescottella</taxon>
    </lineage>
</organism>
<evidence type="ECO:0000313" key="8">
    <source>
        <dbReference type="Proteomes" id="UP000286208"/>
    </source>
</evidence>
<dbReference type="PRINTS" id="PR00455">
    <property type="entry name" value="HTHTETR"/>
</dbReference>
<sequence>MPRLTRSESQARTRAELLATARDLFLADGYAATSLEKVAEAAGYSKGAVYSNFRGKKELCLEVLDLIHSSKFEEVATLLALDETPDLDATLVRFQDWAERTLGDVGWTMLEFEFIAASRNDPEVRTALASTLAMAHGMVLALLNSLTATTGARLPIPPEDAARSILSLGVGLGIQRAIDPTISARIVTDNLRALLGQSPPLPDTEAGSR</sequence>
<dbReference type="PANTHER" id="PTHR30055">
    <property type="entry name" value="HTH-TYPE TRANSCRIPTIONAL REGULATOR RUTR"/>
    <property type="match status" value="1"/>
</dbReference>
<feature type="domain" description="HTH tetR-type" evidence="6">
    <location>
        <begin position="11"/>
        <end position="71"/>
    </location>
</feature>
<dbReference type="InterPro" id="IPR039538">
    <property type="entry name" value="BetI_C"/>
</dbReference>
<protein>
    <submittedName>
        <fullName evidence="7">TetR/AcrR family transcriptional regulator</fullName>
    </submittedName>
</protein>
<dbReference type="GO" id="GO:0003700">
    <property type="term" value="F:DNA-binding transcription factor activity"/>
    <property type="evidence" value="ECO:0007669"/>
    <property type="project" value="TreeGrafter"/>
</dbReference>
<gene>
    <name evidence="7" type="ORF">EGT67_03200</name>
</gene>
<keyword evidence="4" id="KW-0804">Transcription</keyword>
<evidence type="ECO:0000256" key="5">
    <source>
        <dbReference type="PROSITE-ProRule" id="PRU00335"/>
    </source>
</evidence>
<dbReference type="InterPro" id="IPR009057">
    <property type="entry name" value="Homeodomain-like_sf"/>
</dbReference>
<dbReference type="Gene3D" id="1.10.357.10">
    <property type="entry name" value="Tetracycline Repressor, domain 2"/>
    <property type="match status" value="1"/>
</dbReference>
<evidence type="ECO:0000256" key="2">
    <source>
        <dbReference type="ARBA" id="ARBA00023015"/>
    </source>
</evidence>
<dbReference type="Proteomes" id="UP000286208">
    <property type="component" value="Unassembled WGS sequence"/>
</dbReference>